<protein>
    <submittedName>
        <fullName evidence="1">Uncharacterized protein</fullName>
    </submittedName>
</protein>
<dbReference type="Gene3D" id="3.30.65.10">
    <property type="entry name" value="Bacterial Topoisomerase I, domain 1"/>
    <property type="match status" value="1"/>
</dbReference>
<accession>A0A382MQI4</accession>
<name>A0A382MQI4_9ZZZZ</name>
<dbReference type="AlphaFoldDB" id="A0A382MQI4"/>
<organism evidence="1">
    <name type="scientific">marine metagenome</name>
    <dbReference type="NCBI Taxonomy" id="408172"/>
    <lineage>
        <taxon>unclassified sequences</taxon>
        <taxon>metagenomes</taxon>
        <taxon>ecological metagenomes</taxon>
    </lineage>
</organism>
<reference evidence="1" key="1">
    <citation type="submission" date="2018-05" db="EMBL/GenBank/DDBJ databases">
        <authorList>
            <person name="Lanie J.A."/>
            <person name="Ng W.-L."/>
            <person name="Kazmierczak K.M."/>
            <person name="Andrzejewski T.M."/>
            <person name="Davidsen T.M."/>
            <person name="Wayne K.J."/>
            <person name="Tettelin H."/>
            <person name="Glass J.I."/>
            <person name="Rusch D."/>
            <person name="Podicherti R."/>
            <person name="Tsui H.-C.T."/>
            <person name="Winkler M.E."/>
        </authorList>
    </citation>
    <scope>NUCLEOTIDE SEQUENCE</scope>
</reference>
<dbReference type="EMBL" id="UINC01094395">
    <property type="protein sequence ID" value="SVC49601.1"/>
    <property type="molecule type" value="Genomic_DNA"/>
</dbReference>
<sequence>MSFLSELVGAVVTATATVLYVAAKTTLEIIDAASEAWINFREQRRREGIPETDIVKEKVLDELKGVNDELLAILDKYHRRGGISTGEKRRIEHLRQCRDELKQSLDELDEVAAAREIGNEPNAFEKFTLDNDCAHIIQGQVGVSMFGKKCPECGRDMLIQWPRAVKAAGINDLFWGCSGYYIKLPNGQQACKNTVLMTQYDMSIFARTDSPESKVSNDELTGLVLLPGPSNIVNERLNDVISDQRSQHRGSNDYRCPTHGEELVLRKKNQATSLLDQYFLGCLRWKPNNQGCSYIVKLKSAMQLATLLKKETGTGIL</sequence>
<gene>
    <name evidence="1" type="ORF">METZ01_LOCUS302455</name>
</gene>
<proteinExistence type="predicted"/>
<evidence type="ECO:0000313" key="1">
    <source>
        <dbReference type="EMBL" id="SVC49601.1"/>
    </source>
</evidence>